<reference evidence="1" key="1">
    <citation type="submission" date="2014-09" db="EMBL/GenBank/DDBJ databases">
        <authorList>
            <person name="Magalhaes I.L.F."/>
            <person name="Oliveira U."/>
            <person name="Santos F.R."/>
            <person name="Vidigal T.H.D.A."/>
            <person name="Brescovit A.D."/>
            <person name="Santos A.J."/>
        </authorList>
    </citation>
    <scope>NUCLEOTIDE SEQUENCE</scope>
    <source>
        <tissue evidence="1">Shoot tissue taken approximately 20 cm above the soil surface</tissue>
    </source>
</reference>
<dbReference type="EMBL" id="GBRH01217350">
    <property type="protein sequence ID" value="JAD80545.1"/>
    <property type="molecule type" value="Transcribed_RNA"/>
</dbReference>
<sequence length="53" mass="5986">MMEQPQCLLLKFVKLLQDTPVGVHLPLPVCSVVLVRPCFHRAILISLLSLWSC</sequence>
<accession>A0A0A9D4G3</accession>
<name>A0A0A9D4G3_ARUDO</name>
<dbReference type="AlphaFoldDB" id="A0A0A9D4G3"/>
<protein>
    <submittedName>
        <fullName evidence="1">Uncharacterized protein</fullName>
    </submittedName>
</protein>
<reference evidence="1" key="2">
    <citation type="journal article" date="2015" name="Data Brief">
        <title>Shoot transcriptome of the giant reed, Arundo donax.</title>
        <authorList>
            <person name="Barrero R.A."/>
            <person name="Guerrero F.D."/>
            <person name="Moolhuijzen P."/>
            <person name="Goolsby J.A."/>
            <person name="Tidwell J."/>
            <person name="Bellgard S.E."/>
            <person name="Bellgard M.I."/>
        </authorList>
    </citation>
    <scope>NUCLEOTIDE SEQUENCE</scope>
    <source>
        <tissue evidence="1">Shoot tissue taken approximately 20 cm above the soil surface</tissue>
    </source>
</reference>
<evidence type="ECO:0000313" key="1">
    <source>
        <dbReference type="EMBL" id="JAD80545.1"/>
    </source>
</evidence>
<organism evidence="1">
    <name type="scientific">Arundo donax</name>
    <name type="common">Giant reed</name>
    <name type="synonym">Donax arundinaceus</name>
    <dbReference type="NCBI Taxonomy" id="35708"/>
    <lineage>
        <taxon>Eukaryota</taxon>
        <taxon>Viridiplantae</taxon>
        <taxon>Streptophyta</taxon>
        <taxon>Embryophyta</taxon>
        <taxon>Tracheophyta</taxon>
        <taxon>Spermatophyta</taxon>
        <taxon>Magnoliopsida</taxon>
        <taxon>Liliopsida</taxon>
        <taxon>Poales</taxon>
        <taxon>Poaceae</taxon>
        <taxon>PACMAD clade</taxon>
        <taxon>Arundinoideae</taxon>
        <taxon>Arundineae</taxon>
        <taxon>Arundo</taxon>
    </lineage>
</organism>
<proteinExistence type="predicted"/>